<protein>
    <submittedName>
        <fullName evidence="1">Uncharacterized protein</fullName>
    </submittedName>
</protein>
<proteinExistence type="predicted"/>
<organism evidence="1">
    <name type="scientific">Arundo donax</name>
    <name type="common">Giant reed</name>
    <name type="synonym">Donax arundinaceus</name>
    <dbReference type="NCBI Taxonomy" id="35708"/>
    <lineage>
        <taxon>Eukaryota</taxon>
        <taxon>Viridiplantae</taxon>
        <taxon>Streptophyta</taxon>
        <taxon>Embryophyta</taxon>
        <taxon>Tracheophyta</taxon>
        <taxon>Spermatophyta</taxon>
        <taxon>Magnoliopsida</taxon>
        <taxon>Liliopsida</taxon>
        <taxon>Poales</taxon>
        <taxon>Poaceae</taxon>
        <taxon>PACMAD clade</taxon>
        <taxon>Arundinoideae</taxon>
        <taxon>Arundineae</taxon>
        <taxon>Arundo</taxon>
    </lineage>
</organism>
<reference evidence="1" key="2">
    <citation type="journal article" date="2015" name="Data Brief">
        <title>Shoot transcriptome of the giant reed, Arundo donax.</title>
        <authorList>
            <person name="Barrero R.A."/>
            <person name="Guerrero F.D."/>
            <person name="Moolhuijzen P."/>
            <person name="Goolsby J.A."/>
            <person name="Tidwell J."/>
            <person name="Bellgard S.E."/>
            <person name="Bellgard M.I."/>
        </authorList>
    </citation>
    <scope>NUCLEOTIDE SEQUENCE</scope>
    <source>
        <tissue evidence="1">Shoot tissue taken approximately 20 cm above the soil surface</tissue>
    </source>
</reference>
<dbReference type="EMBL" id="GBRH01235395">
    <property type="protein sequence ID" value="JAD62500.1"/>
    <property type="molecule type" value="Transcribed_RNA"/>
</dbReference>
<accession>A0A0A9BMN9</accession>
<evidence type="ECO:0000313" key="1">
    <source>
        <dbReference type="EMBL" id="JAD62500.1"/>
    </source>
</evidence>
<sequence length="24" mass="2777">MPCKHYTVTSRVHLISRLSHLNAI</sequence>
<reference evidence="1" key="1">
    <citation type="submission" date="2014-09" db="EMBL/GenBank/DDBJ databases">
        <authorList>
            <person name="Magalhaes I.L.F."/>
            <person name="Oliveira U."/>
            <person name="Santos F.R."/>
            <person name="Vidigal T.H.D.A."/>
            <person name="Brescovit A.D."/>
            <person name="Santos A.J."/>
        </authorList>
    </citation>
    <scope>NUCLEOTIDE SEQUENCE</scope>
    <source>
        <tissue evidence="1">Shoot tissue taken approximately 20 cm above the soil surface</tissue>
    </source>
</reference>
<dbReference type="AlphaFoldDB" id="A0A0A9BMN9"/>
<name>A0A0A9BMN9_ARUDO</name>